<dbReference type="InterPro" id="IPR011856">
    <property type="entry name" value="tRNA_endonuc-like_dom_sf"/>
</dbReference>
<sequence>MPRTKSQVKGDALEKAVQLIETCILGANPATKEAIVTIEPKKIVVINGVKHEIDIYITIDYGKGYKAIFIFECKNWTKKVDKDEIIVFSKKVEVVRAQKGYFIAKSFTKDAEAQANQDGRIELLIATEELDTSTSVFANFHILLNTDVNSQSEFMLRPDEIFKPGILTEETFVLYNGEQLLLKILNERIRQKLINETMQAVPAHVIVPDNCSYKRTKSLIFQPNELIIEGQEYFRLDMTVTWKTRIIRPPIVSKFDIKTRGRVITYDTGKIPSVGNIQVSFVEPFNE</sequence>
<dbReference type="InterPro" id="IPR007560">
    <property type="entry name" value="Restrct_endonuc_IV_Mrr"/>
</dbReference>
<dbReference type="EMBL" id="BNJJ01000008">
    <property type="protein sequence ID" value="GHO85238.1"/>
    <property type="molecule type" value="Genomic_DNA"/>
</dbReference>
<reference evidence="2 3" key="1">
    <citation type="journal article" date="2021" name="Int. J. Syst. Evol. Microbiol.">
        <title>Reticulibacter mediterranei gen. nov., sp. nov., within the new family Reticulibacteraceae fam. nov., and Ktedonospora formicarum gen. nov., sp. nov., Ktedonobacter robiniae sp. nov., Dictyobacter formicarum sp. nov. and Dictyobacter arantiisoli sp. nov., belonging to the class Ktedonobacteria.</title>
        <authorList>
            <person name="Yabe S."/>
            <person name="Zheng Y."/>
            <person name="Wang C.M."/>
            <person name="Sakai Y."/>
            <person name="Abe K."/>
            <person name="Yokota A."/>
            <person name="Donadio S."/>
            <person name="Cavaletti L."/>
            <person name="Monciardini P."/>
        </authorList>
    </citation>
    <scope>NUCLEOTIDE SEQUENCE [LARGE SCALE GENOMIC DNA]</scope>
    <source>
        <strain evidence="2 3">SOSP1-9</strain>
    </source>
</reference>
<feature type="domain" description="Restriction endonuclease type IV Mrr" evidence="1">
    <location>
        <begin position="49"/>
        <end position="124"/>
    </location>
</feature>
<evidence type="ECO:0000259" key="1">
    <source>
        <dbReference type="Pfam" id="PF04471"/>
    </source>
</evidence>
<dbReference type="Proteomes" id="UP000635565">
    <property type="component" value="Unassembled WGS sequence"/>
</dbReference>
<gene>
    <name evidence="2" type="ORF">KSZ_32440</name>
</gene>
<evidence type="ECO:0000313" key="3">
    <source>
        <dbReference type="Proteomes" id="UP000635565"/>
    </source>
</evidence>
<evidence type="ECO:0000313" key="2">
    <source>
        <dbReference type="EMBL" id="GHO85238.1"/>
    </source>
</evidence>
<proteinExistence type="predicted"/>
<organism evidence="2 3">
    <name type="scientific">Dictyobacter formicarum</name>
    <dbReference type="NCBI Taxonomy" id="2778368"/>
    <lineage>
        <taxon>Bacteria</taxon>
        <taxon>Bacillati</taxon>
        <taxon>Chloroflexota</taxon>
        <taxon>Ktedonobacteria</taxon>
        <taxon>Ktedonobacterales</taxon>
        <taxon>Dictyobacteraceae</taxon>
        <taxon>Dictyobacter</taxon>
    </lineage>
</organism>
<dbReference type="Gene3D" id="3.40.1350.10">
    <property type="match status" value="1"/>
</dbReference>
<accession>A0ABQ3VHY5</accession>
<keyword evidence="3" id="KW-1185">Reference proteome</keyword>
<name>A0ABQ3VHY5_9CHLR</name>
<dbReference type="Pfam" id="PF04471">
    <property type="entry name" value="Mrr_cat"/>
    <property type="match status" value="1"/>
</dbReference>
<protein>
    <recommendedName>
        <fullName evidence="1">Restriction endonuclease type IV Mrr domain-containing protein</fullName>
    </recommendedName>
</protein>
<comment type="caution">
    <text evidence="2">The sequence shown here is derived from an EMBL/GenBank/DDBJ whole genome shotgun (WGS) entry which is preliminary data.</text>
</comment>